<comment type="caution">
    <text evidence="3">The sequence shown here is derived from an EMBL/GenBank/DDBJ whole genome shotgun (WGS) entry which is preliminary data.</text>
</comment>
<dbReference type="Pfam" id="PF05627">
    <property type="entry name" value="AvrRpt-cleavage"/>
    <property type="match status" value="1"/>
</dbReference>
<dbReference type="Gramene" id="rna9116">
    <property type="protein sequence ID" value="RHN73316.1"/>
    <property type="gene ID" value="gene9116"/>
</dbReference>
<feature type="compositionally biased region" description="Pro residues" evidence="1">
    <location>
        <begin position="1"/>
        <end position="11"/>
    </location>
</feature>
<dbReference type="AlphaFoldDB" id="A0A396J5D0"/>
<reference evidence="3" key="1">
    <citation type="journal article" date="2018" name="Nat. Plants">
        <title>Whole-genome landscape of Medicago truncatula symbiotic genes.</title>
        <authorList>
            <person name="Pecrix Y."/>
            <person name="Gamas P."/>
            <person name="Carrere S."/>
        </authorList>
    </citation>
    <scope>NUCLEOTIDE SEQUENCE</scope>
    <source>
        <tissue evidence="3">Leaves</tissue>
    </source>
</reference>
<protein>
    <submittedName>
        <fullName evidence="3">Putative RIN4, pathogenic type III effector avirulence factor Avr cleavage</fullName>
    </submittedName>
</protein>
<gene>
    <name evidence="3" type="ORF">MtrunA17_Chr2g0297141</name>
</gene>
<proteinExistence type="predicted"/>
<sequence length="104" mass="12251">MQENSPCPPVPRFGEWDQKGPMRDYSMDFSKIQEARKQHKSLGNAEELKASFQHIQRQRSEREASPMVRFSVSFVIRYSICLLMNDECTILIFNYLLSKIIKSY</sequence>
<organism evidence="3">
    <name type="scientific">Medicago truncatula</name>
    <name type="common">Barrel medic</name>
    <name type="synonym">Medicago tribuloides</name>
    <dbReference type="NCBI Taxonomy" id="3880"/>
    <lineage>
        <taxon>Eukaryota</taxon>
        <taxon>Viridiplantae</taxon>
        <taxon>Streptophyta</taxon>
        <taxon>Embryophyta</taxon>
        <taxon>Tracheophyta</taxon>
        <taxon>Spermatophyta</taxon>
        <taxon>Magnoliopsida</taxon>
        <taxon>eudicotyledons</taxon>
        <taxon>Gunneridae</taxon>
        <taxon>Pentapetalae</taxon>
        <taxon>rosids</taxon>
        <taxon>fabids</taxon>
        <taxon>Fabales</taxon>
        <taxon>Fabaceae</taxon>
        <taxon>Papilionoideae</taxon>
        <taxon>50 kb inversion clade</taxon>
        <taxon>NPAAA clade</taxon>
        <taxon>Hologalegina</taxon>
        <taxon>IRL clade</taxon>
        <taxon>Trifolieae</taxon>
        <taxon>Medicago</taxon>
    </lineage>
</organism>
<feature type="region of interest" description="Disordered" evidence="1">
    <location>
        <begin position="1"/>
        <end position="22"/>
    </location>
</feature>
<dbReference type="PANTHER" id="PTHR33882:SF2">
    <property type="entry name" value="EXPRESSED PROTEIN"/>
    <property type="match status" value="1"/>
</dbReference>
<dbReference type="PANTHER" id="PTHR33882">
    <property type="entry name" value="PATHOGENIC TYPE III EFFECTOR AVIRULENCE FACTOR AVR AVRRPT-CLEAVAGE: CLEAVAGE SITE PROTEIN"/>
    <property type="match status" value="1"/>
</dbReference>
<name>A0A396J5D0_MEDTR</name>
<evidence type="ECO:0000256" key="1">
    <source>
        <dbReference type="SAM" id="MobiDB-lite"/>
    </source>
</evidence>
<dbReference type="Proteomes" id="UP000265566">
    <property type="component" value="Chromosome 2"/>
</dbReference>
<feature type="domain" description="RIN4 pathogenic type III effector avirulence factor Avr cleavage site" evidence="2">
    <location>
        <begin position="7"/>
        <end position="37"/>
    </location>
</feature>
<dbReference type="EMBL" id="PSQE01000002">
    <property type="protein sequence ID" value="RHN73316.1"/>
    <property type="molecule type" value="Genomic_DNA"/>
</dbReference>
<accession>A0A396J5D0</accession>
<evidence type="ECO:0000259" key="2">
    <source>
        <dbReference type="Pfam" id="PF05627"/>
    </source>
</evidence>
<evidence type="ECO:0000313" key="3">
    <source>
        <dbReference type="EMBL" id="RHN73316.1"/>
    </source>
</evidence>
<dbReference type="InterPro" id="IPR008700">
    <property type="entry name" value="TypeIII_avirulence_cleave"/>
</dbReference>